<evidence type="ECO:0000313" key="2">
    <source>
        <dbReference type="EMBL" id="EPG35414.1"/>
    </source>
</evidence>
<dbReference type="PATRIC" id="fig|1217696.3.peg.3237"/>
<reference evidence="2 3" key="1">
    <citation type="submission" date="2013-06" db="EMBL/GenBank/DDBJ databases">
        <title>The Genome Sequence of Acinetobacter sp. NIPH 2036.</title>
        <authorList>
            <consortium name="The Broad Institute Genome Sequencing Platform"/>
            <consortium name="The Broad Institute Genome Sequencing Center for Infectious Disease"/>
            <person name="Cerqueira G."/>
            <person name="Feldgarden M."/>
            <person name="Courvalin P."/>
            <person name="Perichon B."/>
            <person name="Grillot-Courvalin C."/>
            <person name="Clermont D."/>
            <person name="Rocha E."/>
            <person name="Yoon E.-J."/>
            <person name="Nemec A."/>
            <person name="Young S.K."/>
            <person name="Zeng Q."/>
            <person name="Gargeya S."/>
            <person name="Fitzgerald M."/>
            <person name="Abouelleil A."/>
            <person name="Alvarado L."/>
            <person name="Berlin A.M."/>
            <person name="Chapman S.B."/>
            <person name="Dewar J."/>
            <person name="Goldberg J."/>
            <person name="Griggs A."/>
            <person name="Gujja S."/>
            <person name="Hansen M."/>
            <person name="Howarth C."/>
            <person name="Imamovic A."/>
            <person name="Larimer J."/>
            <person name="McCowan C."/>
            <person name="Murphy C."/>
            <person name="Pearson M."/>
            <person name="Priest M."/>
            <person name="Roberts A."/>
            <person name="Saif S."/>
            <person name="Shea T."/>
            <person name="Sykes S."/>
            <person name="Wortman J."/>
            <person name="Nusbaum C."/>
            <person name="Birren B."/>
        </authorList>
    </citation>
    <scope>NUCLEOTIDE SEQUENCE [LARGE SCALE GENOMIC DNA]</scope>
    <source>
        <strain evidence="2 3">NIPH 2036</strain>
    </source>
</reference>
<feature type="transmembrane region" description="Helical" evidence="1">
    <location>
        <begin position="262"/>
        <end position="287"/>
    </location>
</feature>
<comment type="caution">
    <text evidence="2">The sequence shown here is derived from an EMBL/GenBank/DDBJ whole genome shotgun (WGS) entry which is preliminary data.</text>
</comment>
<sequence>MRLNQKSFFLPLILFFLTYILVYISLFVIKNPDQYNYLIIMNSSTEFSLSIEPTVYLFSKIAKYFSGLFFIDPLVIFYSIYIFLIQFFLAHSFLNFFKNSIGKSIFLLIFWLMTYGLMHGLIQIRFGLASSIFVYLYSVYYLNPAGVRNIIFKLVPISFLAIFSHYSSIFSVFSLLFIWLRKSINNISNGKIIHIVFIVILVMFKFGSIFSFLPEFLMSRIGIYLNNDNYDEVSNIARYISFICYVFLILSPKLNSEKLNDLRIYGALGFIPYFIIPELEILVRLGIPFQYLLLPYLFLTLKFKKVLYFSTLPLGVFFSYKIYSSVNAFLGYLN</sequence>
<dbReference type="EMBL" id="ATGK01000018">
    <property type="protein sequence ID" value="EPG35414.1"/>
    <property type="molecule type" value="Genomic_DNA"/>
</dbReference>
<feature type="transmembrane region" description="Helical" evidence="1">
    <location>
        <begin position="192"/>
        <end position="213"/>
    </location>
</feature>
<dbReference type="Pfam" id="PF14897">
    <property type="entry name" value="EpsG"/>
    <property type="match status" value="1"/>
</dbReference>
<evidence type="ECO:0008006" key="4">
    <source>
        <dbReference type="Google" id="ProtNLM"/>
    </source>
</evidence>
<accession>S3T6R6</accession>
<keyword evidence="1" id="KW-0472">Membrane</keyword>
<proteinExistence type="predicted"/>
<feature type="transmembrane region" description="Helical" evidence="1">
    <location>
        <begin position="70"/>
        <end position="94"/>
    </location>
</feature>
<dbReference type="Proteomes" id="UP000014559">
    <property type="component" value="Unassembled WGS sequence"/>
</dbReference>
<name>S3T6R6_9GAMM</name>
<feature type="transmembrane region" description="Helical" evidence="1">
    <location>
        <begin position="307"/>
        <end position="333"/>
    </location>
</feature>
<gene>
    <name evidence="2" type="ORF">F907_03294</name>
</gene>
<feature type="transmembrane region" description="Helical" evidence="1">
    <location>
        <begin position="100"/>
        <end position="117"/>
    </location>
</feature>
<protein>
    <recommendedName>
        <fullName evidence="4">EpsG family protein</fullName>
    </recommendedName>
</protein>
<dbReference type="GeneID" id="45416478"/>
<feature type="transmembrane region" description="Helical" evidence="1">
    <location>
        <begin position="154"/>
        <end position="180"/>
    </location>
</feature>
<feature type="transmembrane region" description="Helical" evidence="1">
    <location>
        <begin position="233"/>
        <end position="250"/>
    </location>
</feature>
<feature type="transmembrane region" description="Helical" evidence="1">
    <location>
        <begin position="7"/>
        <end position="29"/>
    </location>
</feature>
<keyword evidence="1" id="KW-0812">Transmembrane</keyword>
<dbReference type="AlphaFoldDB" id="S3T6R6"/>
<dbReference type="RefSeq" id="WP_016653325.1">
    <property type="nucleotide sequence ID" value="NZ_BKKW01000022.1"/>
</dbReference>
<organism evidence="2 3">
    <name type="scientific">Acinetobacter colistiniresistens</name>
    <dbReference type="NCBI Taxonomy" id="280145"/>
    <lineage>
        <taxon>Bacteria</taxon>
        <taxon>Pseudomonadati</taxon>
        <taxon>Pseudomonadota</taxon>
        <taxon>Gammaproteobacteria</taxon>
        <taxon>Moraxellales</taxon>
        <taxon>Moraxellaceae</taxon>
        <taxon>Acinetobacter</taxon>
    </lineage>
</organism>
<dbReference type="HOGENOM" id="CLU_843652_0_0_6"/>
<keyword evidence="1" id="KW-1133">Transmembrane helix</keyword>
<dbReference type="InterPro" id="IPR049458">
    <property type="entry name" value="EpsG-like"/>
</dbReference>
<evidence type="ECO:0000313" key="3">
    <source>
        <dbReference type="Proteomes" id="UP000014559"/>
    </source>
</evidence>
<evidence type="ECO:0000256" key="1">
    <source>
        <dbReference type="SAM" id="Phobius"/>
    </source>
</evidence>